<keyword evidence="3" id="KW-0560">Oxidoreductase</keyword>
<dbReference type="SUPFAM" id="SSF48264">
    <property type="entry name" value="Cytochrome P450"/>
    <property type="match status" value="1"/>
</dbReference>
<keyword evidence="6" id="KW-0349">Heme</keyword>
<dbReference type="GO" id="GO:0020037">
    <property type="term" value="F:heme binding"/>
    <property type="evidence" value="ECO:0007669"/>
    <property type="project" value="InterPro"/>
</dbReference>
<dbReference type="Pfam" id="PF00067">
    <property type="entry name" value="p450"/>
    <property type="match status" value="1"/>
</dbReference>
<keyword evidence="4 6" id="KW-0408">Iron</keyword>
<dbReference type="AlphaFoldDB" id="A0A194WA68"/>
<dbReference type="PANTHER" id="PTHR46300">
    <property type="entry name" value="P450, PUTATIVE (EUROFUNG)-RELATED-RELATED"/>
    <property type="match status" value="1"/>
</dbReference>
<dbReference type="InterPro" id="IPR001128">
    <property type="entry name" value="Cyt_P450"/>
</dbReference>
<sequence length="472" mass="53610">MVVISSPRYVKELLDKRSAKYSNRPSSWIADQIFSGSHAMFLNPSDKWRRARKLYTQLMSAARCETSHIKLIEAEGVQMLRDFCLEPAQAMDHPRRMSNSIIMSMGESSLETYVSNMGIFGFRTTTRKSKHMVKLYEVMDGISKIFETGALPPEDILPLFRFLPQRLWGNWKDKMDHVRELIDSLYHPCVSHVMKRREAYGSKGCFLDDLLNQQDKLQMTRHEVDIMCGNLVEGGSDTTATMMQVFLQAMAIHREALLEAQREMDAVVGPDRSPVCADYDRLPHVAMLVKEIMRWRPVAPTAFPHATAADDEIDGMRIPKGATVIMNTWAIHNNATLYDRPELFEPPRFAAWPLPASHYSSKGEGERDHYGYGAGRRICPGIHLGDRSLWLGLAKMVWAFDIAPARDLASGDPVPIDTDPATGYHEGFLSAPKDFQVNVTVRSESHRETIFREFEAAQKEVFSMYEDGVECL</sequence>
<comment type="cofactor">
    <cofactor evidence="6">
        <name>heme</name>
        <dbReference type="ChEBI" id="CHEBI:30413"/>
    </cofactor>
</comment>
<feature type="binding site" description="axial binding residue" evidence="6">
    <location>
        <position position="379"/>
    </location>
    <ligand>
        <name>heme</name>
        <dbReference type="ChEBI" id="CHEBI:30413"/>
    </ligand>
    <ligandPart>
        <name>Fe</name>
        <dbReference type="ChEBI" id="CHEBI:18248"/>
    </ligandPart>
</feature>
<dbReference type="PRINTS" id="PR00463">
    <property type="entry name" value="EP450I"/>
</dbReference>
<keyword evidence="8" id="KW-1185">Reference proteome</keyword>
<accession>A0A194WA68</accession>
<dbReference type="InterPro" id="IPR036396">
    <property type="entry name" value="Cyt_P450_sf"/>
</dbReference>
<evidence type="ECO:0000256" key="2">
    <source>
        <dbReference type="ARBA" id="ARBA00022723"/>
    </source>
</evidence>
<keyword evidence="5" id="KW-0503">Monooxygenase</keyword>
<dbReference type="Proteomes" id="UP000078559">
    <property type="component" value="Chromosome 10"/>
</dbReference>
<name>A0A194WA68_CYTMA</name>
<evidence type="ECO:0000256" key="6">
    <source>
        <dbReference type="PIRSR" id="PIRSR602401-1"/>
    </source>
</evidence>
<dbReference type="EMBL" id="CM003107">
    <property type="protein sequence ID" value="KUI73212.1"/>
    <property type="molecule type" value="Genomic_DNA"/>
</dbReference>
<dbReference type="InterPro" id="IPR002401">
    <property type="entry name" value="Cyt_P450_E_grp-I"/>
</dbReference>
<proteinExistence type="inferred from homology"/>
<evidence type="ECO:0000313" key="7">
    <source>
        <dbReference type="EMBL" id="KUI73212.1"/>
    </source>
</evidence>
<organism evidence="7 8">
    <name type="scientific">Cytospora mali</name>
    <name type="common">Apple Valsa canker fungus</name>
    <name type="synonym">Valsa mali</name>
    <dbReference type="NCBI Taxonomy" id="578113"/>
    <lineage>
        <taxon>Eukaryota</taxon>
        <taxon>Fungi</taxon>
        <taxon>Dikarya</taxon>
        <taxon>Ascomycota</taxon>
        <taxon>Pezizomycotina</taxon>
        <taxon>Sordariomycetes</taxon>
        <taxon>Sordariomycetidae</taxon>
        <taxon>Diaporthales</taxon>
        <taxon>Cytosporaceae</taxon>
        <taxon>Cytospora</taxon>
    </lineage>
</organism>
<keyword evidence="2 6" id="KW-0479">Metal-binding</keyword>
<comment type="similarity">
    <text evidence="1">Belongs to the cytochrome P450 family.</text>
</comment>
<dbReference type="Gene3D" id="1.10.630.10">
    <property type="entry name" value="Cytochrome P450"/>
    <property type="match status" value="1"/>
</dbReference>
<protein>
    <submittedName>
        <fullName evidence="7">Fumitremorgin C synthase</fullName>
    </submittedName>
</protein>
<dbReference type="GO" id="GO:0016705">
    <property type="term" value="F:oxidoreductase activity, acting on paired donors, with incorporation or reduction of molecular oxygen"/>
    <property type="evidence" value="ECO:0007669"/>
    <property type="project" value="InterPro"/>
</dbReference>
<dbReference type="GO" id="GO:0005506">
    <property type="term" value="F:iron ion binding"/>
    <property type="evidence" value="ECO:0007669"/>
    <property type="project" value="InterPro"/>
</dbReference>
<gene>
    <name evidence="7" type="ORF">VM1G_08826</name>
</gene>
<dbReference type="GO" id="GO:0004497">
    <property type="term" value="F:monooxygenase activity"/>
    <property type="evidence" value="ECO:0007669"/>
    <property type="project" value="UniProtKB-KW"/>
</dbReference>
<evidence type="ECO:0000256" key="5">
    <source>
        <dbReference type="ARBA" id="ARBA00023033"/>
    </source>
</evidence>
<evidence type="ECO:0000256" key="4">
    <source>
        <dbReference type="ARBA" id="ARBA00023004"/>
    </source>
</evidence>
<dbReference type="OrthoDB" id="1103324at2759"/>
<evidence type="ECO:0000256" key="3">
    <source>
        <dbReference type="ARBA" id="ARBA00023002"/>
    </source>
</evidence>
<dbReference type="CDD" id="cd11065">
    <property type="entry name" value="CYP64-like"/>
    <property type="match status" value="1"/>
</dbReference>
<evidence type="ECO:0000313" key="8">
    <source>
        <dbReference type="Proteomes" id="UP000078559"/>
    </source>
</evidence>
<dbReference type="PANTHER" id="PTHR46300:SF2">
    <property type="entry name" value="CYTOCHROME P450 MONOOXYGENASE ALNH-RELATED"/>
    <property type="match status" value="1"/>
</dbReference>
<reference evidence="7" key="1">
    <citation type="submission" date="2014-12" db="EMBL/GenBank/DDBJ databases">
        <title>Genome Sequence of Valsa Canker Pathogens Uncovers a Specific Adaption of Colonization on Woody Bark.</title>
        <authorList>
            <person name="Yin Z."/>
            <person name="Liu H."/>
            <person name="Gao X."/>
            <person name="Li Z."/>
            <person name="Song N."/>
            <person name="Ke X."/>
            <person name="Dai Q."/>
            <person name="Wu Y."/>
            <person name="Sun Y."/>
            <person name="Xu J.-R."/>
            <person name="Kang Z.K."/>
            <person name="Wang L."/>
            <person name="Huang L."/>
        </authorList>
    </citation>
    <scope>NUCLEOTIDE SEQUENCE [LARGE SCALE GENOMIC DNA]</scope>
    <source>
        <strain evidence="7">03-8</strain>
    </source>
</reference>
<dbReference type="InterPro" id="IPR050364">
    <property type="entry name" value="Cytochrome_P450_fung"/>
</dbReference>
<evidence type="ECO:0000256" key="1">
    <source>
        <dbReference type="ARBA" id="ARBA00010617"/>
    </source>
</evidence>
<dbReference type="SMR" id="A0A194WA68"/>